<evidence type="ECO:0000259" key="2">
    <source>
        <dbReference type="Pfam" id="PF13193"/>
    </source>
</evidence>
<comment type="caution">
    <text evidence="3">The sequence shown here is derived from an EMBL/GenBank/DDBJ whole genome shotgun (WGS) entry which is preliminary data.</text>
</comment>
<dbReference type="Gene3D" id="3.30.300.30">
    <property type="match status" value="1"/>
</dbReference>
<dbReference type="PROSITE" id="PS00455">
    <property type="entry name" value="AMP_BINDING"/>
    <property type="match status" value="1"/>
</dbReference>
<evidence type="ECO:0000313" key="3">
    <source>
        <dbReference type="EMBL" id="PMB99157.1"/>
    </source>
</evidence>
<feature type="domain" description="AMP-dependent synthetase/ligase" evidence="1">
    <location>
        <begin position="17"/>
        <end position="371"/>
    </location>
</feature>
<evidence type="ECO:0000259" key="1">
    <source>
        <dbReference type="Pfam" id="PF00501"/>
    </source>
</evidence>
<protein>
    <submittedName>
        <fullName evidence="3">Acyl-CoA synthetase</fullName>
    </submittedName>
</protein>
<name>A0A2N6PKF5_9MICO</name>
<dbReference type="NCBIfam" id="NF006182">
    <property type="entry name" value="PRK08316.1"/>
    <property type="match status" value="1"/>
</dbReference>
<dbReference type="Pfam" id="PF13193">
    <property type="entry name" value="AMP-binding_C"/>
    <property type="match status" value="1"/>
</dbReference>
<dbReference type="GO" id="GO:0016878">
    <property type="term" value="F:acid-thiol ligase activity"/>
    <property type="evidence" value="ECO:0007669"/>
    <property type="project" value="UniProtKB-ARBA"/>
</dbReference>
<dbReference type="InterPro" id="IPR042099">
    <property type="entry name" value="ANL_N_sf"/>
</dbReference>
<dbReference type="CDD" id="cd17631">
    <property type="entry name" value="FACL_FadD13-like"/>
    <property type="match status" value="1"/>
</dbReference>
<dbReference type="SUPFAM" id="SSF56801">
    <property type="entry name" value="Acetyl-CoA synthetase-like"/>
    <property type="match status" value="1"/>
</dbReference>
<keyword evidence="4" id="KW-1185">Reference proteome</keyword>
<evidence type="ECO:0000313" key="4">
    <source>
        <dbReference type="Proteomes" id="UP000235703"/>
    </source>
</evidence>
<proteinExistence type="predicted"/>
<reference evidence="3 4" key="1">
    <citation type="submission" date="2017-09" db="EMBL/GenBank/DDBJ databases">
        <title>Bacterial strain isolated from the female urinary microbiota.</title>
        <authorList>
            <person name="Thomas-White K."/>
            <person name="Kumar N."/>
            <person name="Forster S."/>
            <person name="Putonti C."/>
            <person name="Lawley T."/>
            <person name="Wolfe A.J."/>
        </authorList>
    </citation>
    <scope>NUCLEOTIDE SEQUENCE [LARGE SCALE GENOMIC DNA]</scope>
    <source>
        <strain evidence="3 4">UMB0680</strain>
    </source>
</reference>
<dbReference type="PANTHER" id="PTHR43767">
    <property type="entry name" value="LONG-CHAIN-FATTY-ACID--COA LIGASE"/>
    <property type="match status" value="1"/>
</dbReference>
<dbReference type="OrthoDB" id="9803968at2"/>
<dbReference type="InterPro" id="IPR000873">
    <property type="entry name" value="AMP-dep_synth/lig_dom"/>
</dbReference>
<dbReference type="InterPro" id="IPR020845">
    <property type="entry name" value="AMP-binding_CS"/>
</dbReference>
<dbReference type="PANTHER" id="PTHR43767:SF1">
    <property type="entry name" value="NONRIBOSOMAL PEPTIDE SYNTHASE PES1 (EUROFUNG)-RELATED"/>
    <property type="match status" value="1"/>
</dbReference>
<dbReference type="Pfam" id="PF00501">
    <property type="entry name" value="AMP-binding"/>
    <property type="match status" value="1"/>
</dbReference>
<organism evidence="3 4">
    <name type="scientific">Brevibacterium luteolum</name>
    <dbReference type="NCBI Taxonomy" id="199591"/>
    <lineage>
        <taxon>Bacteria</taxon>
        <taxon>Bacillati</taxon>
        <taxon>Actinomycetota</taxon>
        <taxon>Actinomycetes</taxon>
        <taxon>Micrococcales</taxon>
        <taxon>Brevibacteriaceae</taxon>
        <taxon>Brevibacterium</taxon>
    </lineage>
</organism>
<dbReference type="InterPro" id="IPR050237">
    <property type="entry name" value="ATP-dep_AMP-bd_enzyme"/>
</dbReference>
<dbReference type="InterPro" id="IPR025110">
    <property type="entry name" value="AMP-bd_C"/>
</dbReference>
<dbReference type="InterPro" id="IPR045851">
    <property type="entry name" value="AMP-bd_C_sf"/>
</dbReference>
<gene>
    <name evidence="3" type="ORF">CJ198_01060</name>
</gene>
<dbReference type="AlphaFoldDB" id="A0A2N6PKF5"/>
<feature type="domain" description="AMP-binding enzyme C-terminal" evidence="2">
    <location>
        <begin position="421"/>
        <end position="494"/>
    </location>
</feature>
<dbReference type="EMBL" id="PNFZ01000001">
    <property type="protein sequence ID" value="PMB99157.1"/>
    <property type="molecule type" value="Genomic_DNA"/>
</dbReference>
<dbReference type="RefSeq" id="WP_102159942.1">
    <property type="nucleotide sequence ID" value="NZ_PNFZ01000001.1"/>
</dbReference>
<sequence length="503" mass="55120">MNHITALNASTIADAVARSARRNTDRVGVVFADRTWTYPQLDVAVTAVARHLVSLGLSKGERVAAYGKNSDLYLIVFLAAARAGLIHVPVNYQLKEAELQYILTDSGAGVVIADADLMEHVENTEAGQAAQRLTMDDLVPVATATDVTPVGEGEFDVIDTDAVQLLYTSGTTSAPKGAVMTHRSLMHEYLSCLDVLDFSAEDRQIHALPMYHSAQMHVFLLPSLLKGSYNIIVPAPVPAELIELFASERITSFFAAPTVWVALANTPAFFERDLSSLKRAYYGASIMPGPVLKKLRDHLPELGFYNCFGQSELGPLCTVLRPEEHDDHPGSAGRPVLFVDARVVDPMGQEVGPGEQGEIVYRSPQLMREYWNKPEATEEALRDGWFHSGDLVVADEQGFIEVVDRVKDVINTGGVLVASRQVEDAIFELDAVAEVAVVGMPDDKWIEAITAFVVPKGEITEEQVVDHVKGRLAPFKVPKAVHFVQELPKNTSGKILKRELRDR</sequence>
<accession>A0A2N6PKF5</accession>
<dbReference type="Proteomes" id="UP000235703">
    <property type="component" value="Unassembled WGS sequence"/>
</dbReference>
<dbReference type="Gene3D" id="3.40.50.12780">
    <property type="entry name" value="N-terminal domain of ligase-like"/>
    <property type="match status" value="1"/>
</dbReference>